<dbReference type="InterPro" id="IPR027417">
    <property type="entry name" value="P-loop_NTPase"/>
</dbReference>
<dbReference type="InterPro" id="IPR048907">
    <property type="entry name" value="WHD_MCM_arc"/>
</dbReference>
<accession>A0A127B860</accession>
<dbReference type="SUPFAM" id="SSF52540">
    <property type="entry name" value="P-loop containing nucleoside triphosphate hydrolases"/>
    <property type="match status" value="1"/>
</dbReference>
<evidence type="ECO:0000313" key="4">
    <source>
        <dbReference type="Proteomes" id="UP000070587"/>
    </source>
</evidence>
<dbReference type="EMBL" id="CP010835">
    <property type="protein sequence ID" value="AMM53560.1"/>
    <property type="molecule type" value="Genomic_DNA"/>
</dbReference>
<name>A0A127B860_9EURY</name>
<dbReference type="GO" id="GO:0005524">
    <property type="term" value="F:ATP binding"/>
    <property type="evidence" value="ECO:0007669"/>
    <property type="project" value="InterPro"/>
</dbReference>
<dbReference type="GeneID" id="28490766"/>
<sequence>MYFDPRPKTKREDLFDRERELEEFITALESRRPLTVITGIRRLGKTSLLLVGLNEANAPYILVDMRDVNPSSEFDLYKRIEAGLNRLIRERKDMKTKIKGMLSHISGIQILGSGIYLSWGERGVDLLELFETLERLDVVIAFDEVQYAKGPIGRKLTGLIAHLYDYTELRIVVTGSEVGLLYDFLGIEDPNAPLFGRYFEEITLSRFSEEQSREFLRIGFEQCNINVGKETIEEAVRALDGIVGWLVLFGMSALKNPERALEATLKKATPLAKSEFEEFLKRHEFARKRYIAVMRAVALGNKRWSEIKEFLERREKKSISDSVVHRLLTNLVKASFLEKVRGEYRIADPILEMVFKQGF</sequence>
<dbReference type="SUPFAM" id="SSF46785">
    <property type="entry name" value="Winged helix' DNA-binding domain"/>
    <property type="match status" value="1"/>
</dbReference>
<proteinExistence type="predicted"/>
<dbReference type="InterPro" id="IPR036388">
    <property type="entry name" value="WH-like_DNA-bd_sf"/>
</dbReference>
<dbReference type="AlphaFoldDB" id="A0A127B860"/>
<feature type="domain" description="MCM C-terminal" evidence="2">
    <location>
        <begin position="285"/>
        <end position="346"/>
    </location>
</feature>
<dbReference type="Gene3D" id="3.40.50.300">
    <property type="entry name" value="P-loop containing nucleotide triphosphate hydrolases"/>
    <property type="match status" value="1"/>
</dbReference>
<reference evidence="4" key="1">
    <citation type="submission" date="2015-02" db="EMBL/GenBank/DDBJ databases">
        <title>Pyrococcus kukulkanii sp. nov., a novel hyperthermophilic archaeon isolated from a deep-sea hydrothermal vent at the Guaymas Basin.</title>
        <authorList>
            <person name="Oger P.M."/>
            <person name="Callac N."/>
            <person name="Jebbar M."/>
            <person name="Godfroy A."/>
        </authorList>
    </citation>
    <scope>NUCLEOTIDE SEQUENCE [LARGE SCALE GENOMIC DNA]</scope>
    <source>
        <strain evidence="4">NCB100</strain>
    </source>
</reference>
<dbReference type="Pfam" id="PF21100">
    <property type="entry name" value="WHD_MCM"/>
    <property type="match status" value="1"/>
</dbReference>
<evidence type="ECO:0000259" key="1">
    <source>
        <dbReference type="Pfam" id="PF01637"/>
    </source>
</evidence>
<dbReference type="InterPro" id="IPR011579">
    <property type="entry name" value="ATPase_dom"/>
</dbReference>
<dbReference type="PANTHER" id="PTHR34301">
    <property type="entry name" value="DNA-BINDING PROTEIN-RELATED"/>
    <property type="match status" value="1"/>
</dbReference>
<protein>
    <submittedName>
        <fullName evidence="3">ATPase</fullName>
    </submittedName>
</protein>
<dbReference type="Pfam" id="PF01637">
    <property type="entry name" value="ATPase_2"/>
    <property type="match status" value="1"/>
</dbReference>
<evidence type="ECO:0000259" key="2">
    <source>
        <dbReference type="Pfam" id="PF21100"/>
    </source>
</evidence>
<dbReference type="KEGG" id="pyc:TQ32_02985"/>
<feature type="domain" description="ATPase" evidence="1">
    <location>
        <begin position="14"/>
        <end position="247"/>
    </location>
</feature>
<dbReference type="Gene3D" id="1.10.8.60">
    <property type="match status" value="1"/>
</dbReference>
<dbReference type="STRING" id="1609559.TQ32_02985"/>
<organism evidence="3 4">
    <name type="scientific">Pyrococcus kukulkanii</name>
    <dbReference type="NCBI Taxonomy" id="1609559"/>
    <lineage>
        <taxon>Archaea</taxon>
        <taxon>Methanobacteriati</taxon>
        <taxon>Methanobacteriota</taxon>
        <taxon>Thermococci</taxon>
        <taxon>Thermococcales</taxon>
        <taxon>Thermococcaceae</taxon>
        <taxon>Pyrococcus</taxon>
    </lineage>
</organism>
<reference evidence="3 4" key="2">
    <citation type="journal article" date="2016" name="Int. J. Syst. Evol. Microbiol.">
        <title>Pyrococcus kukulkanii sp. nov., a hyperthermophilic, piezophilic archaeon isolated from a deep-sea hydrothermal vent.</title>
        <authorList>
            <person name="Callac N."/>
            <person name="Oger P."/>
            <person name="Lesongeur F."/>
            <person name="Rattray J.E."/>
            <person name="Vannier P."/>
            <person name="Michoud G."/>
            <person name="Beauverger M."/>
            <person name="Gayet N."/>
            <person name="Rouxel O."/>
            <person name="Jebbar M."/>
            <person name="Godfroy A."/>
        </authorList>
    </citation>
    <scope>NUCLEOTIDE SEQUENCE [LARGE SCALE GENOMIC DNA]</scope>
    <source>
        <strain evidence="3 4">NCB100</strain>
    </source>
</reference>
<gene>
    <name evidence="3" type="ORF">TQ32_02985</name>
</gene>
<evidence type="ECO:0000313" key="3">
    <source>
        <dbReference type="EMBL" id="AMM53560.1"/>
    </source>
</evidence>
<dbReference type="RefSeq" id="WP_068320861.1">
    <property type="nucleotide sequence ID" value="NZ_CP010835.1"/>
</dbReference>
<dbReference type="Proteomes" id="UP000070587">
    <property type="component" value="Chromosome"/>
</dbReference>
<dbReference type="PATRIC" id="fig|1609559.3.peg.619"/>
<dbReference type="InterPro" id="IPR036390">
    <property type="entry name" value="WH_DNA-bd_sf"/>
</dbReference>
<dbReference type="Gene3D" id="1.10.10.10">
    <property type="entry name" value="Winged helix-like DNA-binding domain superfamily/Winged helix DNA-binding domain"/>
    <property type="match status" value="1"/>
</dbReference>
<dbReference type="PANTHER" id="PTHR34301:SF8">
    <property type="entry name" value="ATPASE DOMAIN-CONTAINING PROTEIN"/>
    <property type="match status" value="1"/>
</dbReference>
<dbReference type="OrthoDB" id="132045at2157"/>